<dbReference type="Proteomes" id="UP000827284">
    <property type="component" value="Unassembled WGS sequence"/>
</dbReference>
<keyword evidence="3" id="KW-1185">Reference proteome</keyword>
<evidence type="ECO:0008006" key="4">
    <source>
        <dbReference type="Google" id="ProtNLM"/>
    </source>
</evidence>
<reference evidence="2" key="1">
    <citation type="submission" date="2021-11" db="EMBL/GenBank/DDBJ databases">
        <authorList>
            <person name="Herlambang A."/>
            <person name="Guo Y."/>
            <person name="Takashima Y."/>
            <person name="Nishizawa T."/>
        </authorList>
    </citation>
    <scope>NUCLEOTIDE SEQUENCE</scope>
    <source>
        <strain evidence="2">E1425</strain>
    </source>
</reference>
<proteinExistence type="predicted"/>
<organism evidence="2 3">
    <name type="scientific">Entomortierella parvispora</name>
    <dbReference type="NCBI Taxonomy" id="205924"/>
    <lineage>
        <taxon>Eukaryota</taxon>
        <taxon>Fungi</taxon>
        <taxon>Fungi incertae sedis</taxon>
        <taxon>Mucoromycota</taxon>
        <taxon>Mortierellomycotina</taxon>
        <taxon>Mortierellomycetes</taxon>
        <taxon>Mortierellales</taxon>
        <taxon>Mortierellaceae</taxon>
        <taxon>Entomortierella</taxon>
    </lineage>
</organism>
<dbReference type="EMBL" id="BQFW01000007">
    <property type="protein sequence ID" value="GJJ72937.1"/>
    <property type="molecule type" value="Genomic_DNA"/>
</dbReference>
<feature type="transmembrane region" description="Helical" evidence="1">
    <location>
        <begin position="68"/>
        <end position="85"/>
    </location>
</feature>
<gene>
    <name evidence="2" type="ORF">EMPS_05295</name>
</gene>
<protein>
    <recommendedName>
        <fullName evidence="4">DUF1772-domain-containing protein</fullName>
    </recommendedName>
</protein>
<accession>A0A9P3LWD1</accession>
<feature type="transmembrane region" description="Helical" evidence="1">
    <location>
        <begin position="16"/>
        <end position="38"/>
    </location>
</feature>
<feature type="transmembrane region" description="Helical" evidence="1">
    <location>
        <begin position="91"/>
        <end position="113"/>
    </location>
</feature>
<dbReference type="PANTHER" id="PTHR36535:SF1">
    <property type="entry name" value="DUF1772 DOMAIN-CONTAINING PROTEIN"/>
    <property type="match status" value="1"/>
</dbReference>
<keyword evidence="1" id="KW-0472">Membrane</keyword>
<keyword evidence="1" id="KW-1133">Transmembrane helix</keyword>
<dbReference type="InterPro" id="IPR013901">
    <property type="entry name" value="Anthrone_oxy"/>
</dbReference>
<dbReference type="Pfam" id="PF08592">
    <property type="entry name" value="Anthrone_oxy"/>
    <property type="match status" value="1"/>
</dbReference>
<evidence type="ECO:0000256" key="1">
    <source>
        <dbReference type="SAM" id="Phobius"/>
    </source>
</evidence>
<evidence type="ECO:0000313" key="3">
    <source>
        <dbReference type="Proteomes" id="UP000827284"/>
    </source>
</evidence>
<reference evidence="2" key="2">
    <citation type="journal article" date="2022" name="Microbiol. Resour. Announc.">
        <title>Whole-Genome Sequence of Entomortierella parvispora E1425, a Mucoromycotan Fungus Associated with Burkholderiaceae-Related Endosymbiotic Bacteria.</title>
        <authorList>
            <person name="Herlambang A."/>
            <person name="Guo Y."/>
            <person name="Takashima Y."/>
            <person name="Narisawa K."/>
            <person name="Ohta H."/>
            <person name="Nishizawa T."/>
        </authorList>
    </citation>
    <scope>NUCLEOTIDE SEQUENCE</scope>
    <source>
        <strain evidence="2">E1425</strain>
    </source>
</reference>
<evidence type="ECO:0000313" key="2">
    <source>
        <dbReference type="EMBL" id="GJJ72937.1"/>
    </source>
</evidence>
<name>A0A9P3LWD1_9FUNG</name>
<dbReference type="OrthoDB" id="5954308at2759"/>
<sequence length="167" mass="18377">MPIAHQFRAFTDSTNVLLIAKIATISSMGIFAGTALNYNTVTMPSLRKFASSSSLAVWAEMYQLAKPIQISTIVLSALGGAGLYYKTQNSYYLAGALMMVVIIPYTTTLLYPINNKLLDIRKTGRDDGTVEEMLIRWDAIHFGRTLLGYGAMIVTLYGALKSHTRIV</sequence>
<keyword evidence="1" id="KW-0812">Transmembrane</keyword>
<dbReference type="AlphaFoldDB" id="A0A9P3LWD1"/>
<comment type="caution">
    <text evidence="2">The sequence shown here is derived from an EMBL/GenBank/DDBJ whole genome shotgun (WGS) entry which is preliminary data.</text>
</comment>
<dbReference type="PANTHER" id="PTHR36535">
    <property type="entry name" value="YALI0E30327P"/>
    <property type="match status" value="1"/>
</dbReference>